<name>A0AAN6RN66_9PLEO</name>
<reference evidence="1 2" key="1">
    <citation type="submission" date="2021-02" db="EMBL/GenBank/DDBJ databases">
        <title>Genome assembly of Pseudopithomyces chartarum.</title>
        <authorList>
            <person name="Jauregui R."/>
            <person name="Singh J."/>
            <person name="Voisey C."/>
        </authorList>
    </citation>
    <scope>NUCLEOTIDE SEQUENCE [LARGE SCALE GENOMIC DNA]</scope>
    <source>
        <strain evidence="1 2">AGR01</strain>
    </source>
</reference>
<evidence type="ECO:0000313" key="1">
    <source>
        <dbReference type="EMBL" id="KAK3217626.1"/>
    </source>
</evidence>
<evidence type="ECO:0000313" key="2">
    <source>
        <dbReference type="Proteomes" id="UP001280581"/>
    </source>
</evidence>
<proteinExistence type="predicted"/>
<accession>A0AAN6RN66</accession>
<comment type="caution">
    <text evidence="1">The sequence shown here is derived from an EMBL/GenBank/DDBJ whole genome shotgun (WGS) entry which is preliminary data.</text>
</comment>
<organism evidence="1 2">
    <name type="scientific">Pseudopithomyces chartarum</name>
    <dbReference type="NCBI Taxonomy" id="1892770"/>
    <lineage>
        <taxon>Eukaryota</taxon>
        <taxon>Fungi</taxon>
        <taxon>Dikarya</taxon>
        <taxon>Ascomycota</taxon>
        <taxon>Pezizomycotina</taxon>
        <taxon>Dothideomycetes</taxon>
        <taxon>Pleosporomycetidae</taxon>
        <taxon>Pleosporales</taxon>
        <taxon>Massarineae</taxon>
        <taxon>Didymosphaeriaceae</taxon>
        <taxon>Pseudopithomyces</taxon>
    </lineage>
</organism>
<protein>
    <submittedName>
        <fullName evidence="1">Uncharacterized protein</fullName>
    </submittedName>
</protein>
<sequence length="129" mass="14250">MLLYPVSHAQLATLSPALIPPTLITPIPPLYQPILWPLRPPRHPLHRAPRFHSDLNHTDFKNPVAKPTYSLFPATSNFIPVTSDSNPKTHGTWSSLDLVYTYLAVPALSSPAHVPPLLVIQNFNPAVPT</sequence>
<keyword evidence="2" id="KW-1185">Reference proteome</keyword>
<gene>
    <name evidence="1" type="ORF">GRF29_1g3639815</name>
</gene>
<dbReference type="Proteomes" id="UP001280581">
    <property type="component" value="Unassembled WGS sequence"/>
</dbReference>
<dbReference type="AlphaFoldDB" id="A0AAN6RN66"/>
<dbReference type="EMBL" id="WVTA01000001">
    <property type="protein sequence ID" value="KAK3217626.1"/>
    <property type="molecule type" value="Genomic_DNA"/>
</dbReference>